<feature type="binding site" evidence="10">
    <location>
        <position position="233"/>
    </location>
    <ligand>
        <name>substrate</name>
    </ligand>
</feature>
<evidence type="ECO:0000256" key="1">
    <source>
        <dbReference type="ARBA" id="ARBA00004123"/>
    </source>
</evidence>
<feature type="compositionally biased region" description="Basic and acidic residues" evidence="11">
    <location>
        <begin position="31"/>
        <end position="42"/>
    </location>
</feature>
<dbReference type="AlphaFoldDB" id="A0A5C3MSV5"/>
<dbReference type="GO" id="GO:0003697">
    <property type="term" value="F:single-stranded DNA binding"/>
    <property type="evidence" value="ECO:0007669"/>
    <property type="project" value="TreeGrafter"/>
</dbReference>
<evidence type="ECO:0000256" key="7">
    <source>
        <dbReference type="ARBA" id="ARBA00023204"/>
    </source>
</evidence>
<evidence type="ECO:0000256" key="10">
    <source>
        <dbReference type="PIRSR" id="PIRSR610347-2"/>
    </source>
</evidence>
<feature type="region of interest" description="Disordered" evidence="11">
    <location>
        <begin position="1"/>
        <end position="115"/>
    </location>
</feature>
<comment type="subcellular location">
    <subcellularLocation>
        <location evidence="1">Nucleus</location>
    </subcellularLocation>
</comment>
<dbReference type="PANTHER" id="PTHR12415:SF0">
    <property type="entry name" value="TYROSYL-DNA PHOSPHODIESTERASE 1"/>
    <property type="match status" value="1"/>
</dbReference>
<feature type="binding site" evidence="10">
    <location>
        <position position="477"/>
    </location>
    <ligand>
        <name>substrate</name>
    </ligand>
</feature>
<dbReference type="Gene3D" id="3.30.870.10">
    <property type="entry name" value="Endonuclease Chain A"/>
    <property type="match status" value="2"/>
</dbReference>
<feature type="compositionally biased region" description="Polar residues" evidence="11">
    <location>
        <begin position="100"/>
        <end position="115"/>
    </location>
</feature>
<dbReference type="GO" id="GO:0004527">
    <property type="term" value="F:exonuclease activity"/>
    <property type="evidence" value="ECO:0007669"/>
    <property type="project" value="UniProtKB-KW"/>
</dbReference>
<dbReference type="Pfam" id="PF06087">
    <property type="entry name" value="Tyr-DNA_phospho"/>
    <property type="match status" value="1"/>
</dbReference>
<keyword evidence="4" id="KW-0227">DNA damage</keyword>
<evidence type="ECO:0000256" key="11">
    <source>
        <dbReference type="SAM" id="MobiDB-lite"/>
    </source>
</evidence>
<dbReference type="OrthoDB" id="47785at2759"/>
<dbReference type="SUPFAM" id="SSF56024">
    <property type="entry name" value="Phospholipase D/nuclease"/>
    <property type="match status" value="2"/>
</dbReference>
<name>A0A5C3MSV5_9AGAM</name>
<feature type="active site" description="Proton donor/acceptor" evidence="9">
    <location>
        <position position="475"/>
    </location>
</feature>
<keyword evidence="6" id="KW-0269">Exonuclease</keyword>
<dbReference type="Proteomes" id="UP000305948">
    <property type="component" value="Unassembled WGS sequence"/>
</dbReference>
<dbReference type="EMBL" id="ML213520">
    <property type="protein sequence ID" value="TFK48130.1"/>
    <property type="molecule type" value="Genomic_DNA"/>
</dbReference>
<dbReference type="STRING" id="5364.A0A5C3MSV5"/>
<evidence type="ECO:0000313" key="12">
    <source>
        <dbReference type="EMBL" id="TFK48130.1"/>
    </source>
</evidence>
<protein>
    <submittedName>
        <fullName evidence="12">Phospholipase D/nuclease</fullName>
    </submittedName>
</protein>
<organism evidence="12 13">
    <name type="scientific">Heliocybe sulcata</name>
    <dbReference type="NCBI Taxonomy" id="5364"/>
    <lineage>
        <taxon>Eukaryota</taxon>
        <taxon>Fungi</taxon>
        <taxon>Dikarya</taxon>
        <taxon>Basidiomycota</taxon>
        <taxon>Agaricomycotina</taxon>
        <taxon>Agaricomycetes</taxon>
        <taxon>Gloeophyllales</taxon>
        <taxon>Gloeophyllaceae</taxon>
        <taxon>Heliocybe</taxon>
    </lineage>
</organism>
<dbReference type="GO" id="GO:0006281">
    <property type="term" value="P:DNA repair"/>
    <property type="evidence" value="ECO:0007669"/>
    <property type="project" value="UniProtKB-KW"/>
</dbReference>
<evidence type="ECO:0000313" key="13">
    <source>
        <dbReference type="Proteomes" id="UP000305948"/>
    </source>
</evidence>
<dbReference type="GO" id="GO:0005634">
    <property type="term" value="C:nucleus"/>
    <property type="evidence" value="ECO:0007669"/>
    <property type="project" value="UniProtKB-SubCell"/>
</dbReference>
<evidence type="ECO:0000256" key="6">
    <source>
        <dbReference type="ARBA" id="ARBA00022839"/>
    </source>
</evidence>
<dbReference type="CDD" id="cd09123">
    <property type="entry name" value="PLDc_Tdp1_2"/>
    <property type="match status" value="1"/>
</dbReference>
<proteinExistence type="inferred from homology"/>
<gene>
    <name evidence="12" type="ORF">OE88DRAFT_1727830</name>
</gene>
<dbReference type="GO" id="GO:0017005">
    <property type="term" value="F:3'-tyrosyl-DNA phosphodiesterase activity"/>
    <property type="evidence" value="ECO:0007669"/>
    <property type="project" value="TreeGrafter"/>
</dbReference>
<evidence type="ECO:0000256" key="5">
    <source>
        <dbReference type="ARBA" id="ARBA00022801"/>
    </source>
</evidence>
<evidence type="ECO:0000256" key="2">
    <source>
        <dbReference type="ARBA" id="ARBA00010205"/>
    </source>
</evidence>
<feature type="active site" description="Nucleophile" evidence="9">
    <location>
        <position position="231"/>
    </location>
</feature>
<feature type="compositionally biased region" description="Basic and acidic residues" evidence="11">
    <location>
        <begin position="66"/>
        <end position="82"/>
    </location>
</feature>
<evidence type="ECO:0000256" key="9">
    <source>
        <dbReference type="PIRSR" id="PIRSR610347-1"/>
    </source>
</evidence>
<keyword evidence="5" id="KW-0378">Hydrolase</keyword>
<sequence length="602" mass="67692">MSDDEDVRRAIALSLGESKGPASDSVEDEDAQYRADLERAIEQSKASAAVPQPQAPAVPTFLSERAQLEKARLERQKRLRGEEVDDNSSASSARPEKRQYVSSSRLPAQTNTTASFARSDAPVAYTAPSGSEPFFWDGELRQTANKHVDSRKDTRPTFRLSEIIGQKSEVTFAIMSSYALMLPWIYEFFSPSTPVILVAQPNETGNESIRNVLPDWVMTTPFLRNGRGCMHMKLMLLFYKTGRLRVVVNTANLVDFDWRDIENTVWLQDFPLRSKPIARDPKAADFPAAFERVLKALNVRAALENMLKTDHPDLPIKSIHDIRCSWDFSKVKVALIASLAGKHEGWPSAIQTGHTGLMKALRDLGLRAPKDKEIVLECQGSSIGAYTTQWMNEFHCSARGDSAEEWLDQSKTKRAKLPWPPVKILFPSLQTVRQSVLGENGGGTMFCRRNQWDATKFPRELFHDSRSKRGGVLMHTKMIIGTFRNRNTIFGGKQRPLDVDSGSETEDSDIVEVDPSDAKKDYAGWAYVGSHNFTPSAWGTLSGSSFNPILNITNYELGILMPLKTDKDVDRIAAWERPPRKYDLKKDLPWMQEESTVLKGHR</sequence>
<keyword evidence="3" id="KW-0540">Nuclease</keyword>
<feature type="compositionally biased region" description="Low complexity" evidence="11">
    <location>
        <begin position="48"/>
        <end position="59"/>
    </location>
</feature>
<dbReference type="GO" id="GO:0003690">
    <property type="term" value="F:double-stranded DNA binding"/>
    <property type="evidence" value="ECO:0007669"/>
    <property type="project" value="TreeGrafter"/>
</dbReference>
<reference evidence="12 13" key="1">
    <citation type="journal article" date="2019" name="Nat. Ecol. Evol.">
        <title>Megaphylogeny resolves global patterns of mushroom evolution.</title>
        <authorList>
            <person name="Varga T."/>
            <person name="Krizsan K."/>
            <person name="Foldi C."/>
            <person name="Dima B."/>
            <person name="Sanchez-Garcia M."/>
            <person name="Sanchez-Ramirez S."/>
            <person name="Szollosi G.J."/>
            <person name="Szarkandi J.G."/>
            <person name="Papp V."/>
            <person name="Albert L."/>
            <person name="Andreopoulos W."/>
            <person name="Angelini C."/>
            <person name="Antonin V."/>
            <person name="Barry K.W."/>
            <person name="Bougher N.L."/>
            <person name="Buchanan P."/>
            <person name="Buyck B."/>
            <person name="Bense V."/>
            <person name="Catcheside P."/>
            <person name="Chovatia M."/>
            <person name="Cooper J."/>
            <person name="Damon W."/>
            <person name="Desjardin D."/>
            <person name="Finy P."/>
            <person name="Geml J."/>
            <person name="Haridas S."/>
            <person name="Hughes K."/>
            <person name="Justo A."/>
            <person name="Karasinski D."/>
            <person name="Kautmanova I."/>
            <person name="Kiss B."/>
            <person name="Kocsube S."/>
            <person name="Kotiranta H."/>
            <person name="LaButti K.M."/>
            <person name="Lechner B.E."/>
            <person name="Liimatainen K."/>
            <person name="Lipzen A."/>
            <person name="Lukacs Z."/>
            <person name="Mihaltcheva S."/>
            <person name="Morgado L.N."/>
            <person name="Niskanen T."/>
            <person name="Noordeloos M.E."/>
            <person name="Ohm R.A."/>
            <person name="Ortiz-Santana B."/>
            <person name="Ovrebo C."/>
            <person name="Racz N."/>
            <person name="Riley R."/>
            <person name="Savchenko A."/>
            <person name="Shiryaev A."/>
            <person name="Soop K."/>
            <person name="Spirin V."/>
            <person name="Szebenyi C."/>
            <person name="Tomsovsky M."/>
            <person name="Tulloss R.E."/>
            <person name="Uehling J."/>
            <person name="Grigoriev I.V."/>
            <person name="Vagvolgyi C."/>
            <person name="Papp T."/>
            <person name="Martin F.M."/>
            <person name="Miettinen O."/>
            <person name="Hibbett D.S."/>
            <person name="Nagy L.G."/>
        </authorList>
    </citation>
    <scope>NUCLEOTIDE SEQUENCE [LARGE SCALE GENOMIC DNA]</scope>
    <source>
        <strain evidence="12 13">OMC1185</strain>
    </source>
</reference>
<dbReference type="PANTHER" id="PTHR12415">
    <property type="entry name" value="TYROSYL-DNA PHOSPHODIESTERASE 1"/>
    <property type="match status" value="1"/>
</dbReference>
<dbReference type="CDD" id="cd09122">
    <property type="entry name" value="PLDc_Tdp1_1"/>
    <property type="match status" value="1"/>
</dbReference>
<evidence type="ECO:0000256" key="8">
    <source>
        <dbReference type="ARBA" id="ARBA00023242"/>
    </source>
</evidence>
<keyword evidence="7" id="KW-0234">DNA repair</keyword>
<evidence type="ECO:0000256" key="3">
    <source>
        <dbReference type="ARBA" id="ARBA00022722"/>
    </source>
</evidence>
<evidence type="ECO:0000256" key="4">
    <source>
        <dbReference type="ARBA" id="ARBA00022763"/>
    </source>
</evidence>
<keyword evidence="8" id="KW-0539">Nucleus</keyword>
<dbReference type="InterPro" id="IPR010347">
    <property type="entry name" value="Tdp1"/>
</dbReference>
<accession>A0A5C3MSV5</accession>
<comment type="similarity">
    <text evidence="2">Belongs to the tyrosyl-DNA phosphodiesterase family.</text>
</comment>
<keyword evidence="13" id="KW-1185">Reference proteome</keyword>